<feature type="region of interest" description="Disordered" evidence="1">
    <location>
        <begin position="91"/>
        <end position="131"/>
    </location>
</feature>
<dbReference type="OMA" id="QIWSKEA"/>
<keyword evidence="2" id="KW-1133">Transmembrane helix</keyword>
<feature type="compositionally biased region" description="Polar residues" evidence="1">
    <location>
        <begin position="93"/>
        <end position="106"/>
    </location>
</feature>
<accession>B8C144</accession>
<name>B8C144_THAPS</name>
<dbReference type="AlphaFoldDB" id="B8C144"/>
<dbReference type="RefSeq" id="XP_002289639.1">
    <property type="nucleotide sequence ID" value="XM_002289603.1"/>
</dbReference>
<organism evidence="3 4">
    <name type="scientific">Thalassiosira pseudonana</name>
    <name type="common">Marine diatom</name>
    <name type="synonym">Cyclotella nana</name>
    <dbReference type="NCBI Taxonomy" id="35128"/>
    <lineage>
        <taxon>Eukaryota</taxon>
        <taxon>Sar</taxon>
        <taxon>Stramenopiles</taxon>
        <taxon>Ochrophyta</taxon>
        <taxon>Bacillariophyta</taxon>
        <taxon>Coscinodiscophyceae</taxon>
        <taxon>Thalassiosirophycidae</taxon>
        <taxon>Thalassiosirales</taxon>
        <taxon>Thalassiosiraceae</taxon>
        <taxon>Thalassiosira</taxon>
    </lineage>
</organism>
<feature type="transmembrane region" description="Helical" evidence="2">
    <location>
        <begin position="356"/>
        <end position="375"/>
    </location>
</feature>
<dbReference type="HOGENOM" id="CLU_445177_0_0_1"/>
<feature type="transmembrane region" description="Helical" evidence="2">
    <location>
        <begin position="396"/>
        <end position="414"/>
    </location>
</feature>
<keyword evidence="2" id="KW-0472">Membrane</keyword>
<feature type="transmembrane region" description="Helical" evidence="2">
    <location>
        <begin position="228"/>
        <end position="251"/>
    </location>
</feature>
<dbReference type="InterPro" id="IPR010640">
    <property type="entry name" value="Low_temperature_requirement_A"/>
</dbReference>
<feature type="transmembrane region" description="Helical" evidence="2">
    <location>
        <begin position="325"/>
        <end position="344"/>
    </location>
</feature>
<reference evidence="3 4" key="1">
    <citation type="journal article" date="2004" name="Science">
        <title>The genome of the diatom Thalassiosira pseudonana: ecology, evolution, and metabolism.</title>
        <authorList>
            <person name="Armbrust E.V."/>
            <person name="Berges J.A."/>
            <person name="Bowler C."/>
            <person name="Green B.R."/>
            <person name="Martinez D."/>
            <person name="Putnam N.H."/>
            <person name="Zhou S."/>
            <person name="Allen A.E."/>
            <person name="Apt K.E."/>
            <person name="Bechner M."/>
            <person name="Brzezinski M.A."/>
            <person name="Chaal B.K."/>
            <person name="Chiovitti A."/>
            <person name="Davis A.K."/>
            <person name="Demarest M.S."/>
            <person name="Detter J.C."/>
            <person name="Glavina T."/>
            <person name="Goodstein D."/>
            <person name="Hadi M.Z."/>
            <person name="Hellsten U."/>
            <person name="Hildebrand M."/>
            <person name="Jenkins B.D."/>
            <person name="Jurka J."/>
            <person name="Kapitonov V.V."/>
            <person name="Kroger N."/>
            <person name="Lau W.W."/>
            <person name="Lane T.W."/>
            <person name="Larimer F.W."/>
            <person name="Lippmeier J.C."/>
            <person name="Lucas S."/>
            <person name="Medina M."/>
            <person name="Montsant A."/>
            <person name="Obornik M."/>
            <person name="Parker M.S."/>
            <person name="Palenik B."/>
            <person name="Pazour G.J."/>
            <person name="Richardson P.M."/>
            <person name="Rynearson T.A."/>
            <person name="Saito M.A."/>
            <person name="Schwartz D.C."/>
            <person name="Thamatrakoln K."/>
            <person name="Valentin K."/>
            <person name="Vardi A."/>
            <person name="Wilkerson F.P."/>
            <person name="Rokhsar D.S."/>
        </authorList>
    </citation>
    <scope>NUCLEOTIDE SEQUENCE [LARGE SCALE GENOMIC DNA]</scope>
    <source>
        <strain evidence="3 4">CCMP1335</strain>
    </source>
</reference>
<proteinExistence type="predicted"/>
<reference evidence="3 4" key="2">
    <citation type="journal article" date="2008" name="Nature">
        <title>The Phaeodactylum genome reveals the evolutionary history of diatom genomes.</title>
        <authorList>
            <person name="Bowler C."/>
            <person name="Allen A.E."/>
            <person name="Badger J.H."/>
            <person name="Grimwood J."/>
            <person name="Jabbari K."/>
            <person name="Kuo A."/>
            <person name="Maheswari U."/>
            <person name="Martens C."/>
            <person name="Maumus F."/>
            <person name="Otillar R.P."/>
            <person name="Rayko E."/>
            <person name="Salamov A."/>
            <person name="Vandepoele K."/>
            <person name="Beszteri B."/>
            <person name="Gruber A."/>
            <person name="Heijde M."/>
            <person name="Katinka M."/>
            <person name="Mock T."/>
            <person name="Valentin K."/>
            <person name="Verret F."/>
            <person name="Berges J.A."/>
            <person name="Brownlee C."/>
            <person name="Cadoret J.P."/>
            <person name="Chiovitti A."/>
            <person name="Choi C.J."/>
            <person name="Coesel S."/>
            <person name="De Martino A."/>
            <person name="Detter J.C."/>
            <person name="Durkin C."/>
            <person name="Falciatore A."/>
            <person name="Fournet J."/>
            <person name="Haruta M."/>
            <person name="Huysman M.J."/>
            <person name="Jenkins B.D."/>
            <person name="Jiroutova K."/>
            <person name="Jorgensen R.E."/>
            <person name="Joubert Y."/>
            <person name="Kaplan A."/>
            <person name="Kroger N."/>
            <person name="Kroth P.G."/>
            <person name="La Roche J."/>
            <person name="Lindquist E."/>
            <person name="Lommer M."/>
            <person name="Martin-Jezequel V."/>
            <person name="Lopez P.J."/>
            <person name="Lucas S."/>
            <person name="Mangogna M."/>
            <person name="McGinnis K."/>
            <person name="Medlin L.K."/>
            <person name="Montsant A."/>
            <person name="Oudot-Le Secq M.P."/>
            <person name="Napoli C."/>
            <person name="Obornik M."/>
            <person name="Parker M.S."/>
            <person name="Petit J.L."/>
            <person name="Porcel B.M."/>
            <person name="Poulsen N."/>
            <person name="Robison M."/>
            <person name="Rychlewski L."/>
            <person name="Rynearson T.A."/>
            <person name="Schmutz J."/>
            <person name="Shapiro H."/>
            <person name="Siaut M."/>
            <person name="Stanley M."/>
            <person name="Sussman M.R."/>
            <person name="Taylor A.R."/>
            <person name="Vardi A."/>
            <person name="von Dassow P."/>
            <person name="Vyverman W."/>
            <person name="Willis A."/>
            <person name="Wyrwicz L.S."/>
            <person name="Rokhsar D.S."/>
            <person name="Weissenbach J."/>
            <person name="Armbrust E.V."/>
            <person name="Green B.R."/>
            <person name="Van de Peer Y."/>
            <person name="Grigoriev I.V."/>
        </authorList>
    </citation>
    <scope>NUCLEOTIDE SEQUENCE [LARGE SCALE GENOMIC DNA]</scope>
    <source>
        <strain evidence="3 4">CCMP1335</strain>
    </source>
</reference>
<feature type="transmembrane region" description="Helical" evidence="2">
    <location>
        <begin position="472"/>
        <end position="490"/>
    </location>
</feature>
<keyword evidence="2" id="KW-0812">Transmembrane</keyword>
<evidence type="ECO:0000313" key="3">
    <source>
        <dbReference type="EMBL" id="EED93176.1"/>
    </source>
</evidence>
<evidence type="ECO:0000256" key="1">
    <source>
        <dbReference type="SAM" id="MobiDB-lite"/>
    </source>
</evidence>
<dbReference type="InParanoid" id="B8C144"/>
<evidence type="ECO:0000313" key="4">
    <source>
        <dbReference type="Proteomes" id="UP000001449"/>
    </source>
</evidence>
<feature type="compositionally biased region" description="Basic and acidic residues" evidence="1">
    <location>
        <begin position="11"/>
        <end position="27"/>
    </location>
</feature>
<feature type="transmembrane region" description="Helical" evidence="2">
    <location>
        <begin position="510"/>
        <end position="529"/>
    </location>
</feature>
<feature type="transmembrane region" description="Helical" evidence="2">
    <location>
        <begin position="434"/>
        <end position="452"/>
    </location>
</feature>
<keyword evidence="4" id="KW-1185">Reference proteome</keyword>
<dbReference type="EMBL" id="CM000641">
    <property type="protein sequence ID" value="EED93176.1"/>
    <property type="molecule type" value="Genomic_DNA"/>
</dbReference>
<dbReference type="KEGG" id="tps:THAPSDRAFT_4168"/>
<dbReference type="eggNOG" id="ENOG502SJ5T">
    <property type="taxonomic scope" value="Eukaryota"/>
</dbReference>
<gene>
    <name evidence="3" type="ORF">THAPSDRAFT_4168</name>
</gene>
<dbReference type="PaxDb" id="35128-Thaps4168"/>
<sequence>MASSVSGSEVATHHTEPLKDDPSDEVTKLKASLQREKAAKRKMYSYLVKIADELKTLRNESEQLINAADYARKAWYEGGMWRGPNVLPGAYGSLQSGEQTSSSPGNQGDGQRRANEGGAQNNGGMGATGPIFSPRPPVSLSDLFLDLVTVVAFSRVGSAIQERGRVDTASLAYFATFWQIWSKEAAYSTRFDTTDISSHLETLLACFSLLAGSLSAFSDFHSAGCNRIMGVGMFVAFLHVALHARVWYWFMEGGESGSVNWSVKRYAMFTTLVNTLEMVNWLVGMSLPLESSARPWIFLVGVILNLRLPKGFMPNDFHAACSKRGVLFILLLGFNLQSILVVASPYFNYWDPTPDQYAFVFLACFLMFMIKLLYVDDTYSIAPQDHALLYNRMAGFFFHLGNFSLLLFTTVLGSGLNLLTQSFLAAAAALPSDAKNLVCGGFSAVVFSIAFIKSMHIRRVPTEPKHERMFFVAYFTQFIVVSCVVFITAKMCFSSDSENGFPALLMRNEIEMLGMLVCFAVVLVFMSWLDEAVELRLYSDAAEAEQYRVQPFGFWACFKHEEPLQLEAMALERSRASLLAQRSPLLGSSVMSFSGSMYNSFANLQAGVQGTEGP</sequence>
<dbReference type="Pfam" id="PF06772">
    <property type="entry name" value="LtrA"/>
    <property type="match status" value="1"/>
</dbReference>
<evidence type="ECO:0000256" key="2">
    <source>
        <dbReference type="SAM" id="Phobius"/>
    </source>
</evidence>
<feature type="region of interest" description="Disordered" evidence="1">
    <location>
        <begin position="1"/>
        <end position="27"/>
    </location>
</feature>
<protein>
    <submittedName>
        <fullName evidence="3">Uncharacterized protein</fullName>
    </submittedName>
</protein>
<dbReference type="Proteomes" id="UP000001449">
    <property type="component" value="Chromosome 4"/>
</dbReference>
<dbReference type="GeneID" id="7442077"/>